<dbReference type="InterPro" id="IPR016024">
    <property type="entry name" value="ARM-type_fold"/>
</dbReference>
<feature type="transmembrane region" description="Helical" evidence="1">
    <location>
        <begin position="227"/>
        <end position="245"/>
    </location>
</feature>
<sequence>MMAAEHGIQIPAAPAAQSGQADHKAAAAAPEKCLNRFVRLLAVIESVGNAFGTLAFTWATVVLLGGYPTVLKCDFGIATAIIFLEATRMFTRNNRLDYQLFFRTRGAFRPLGWNGLMFLCAGVLGLRLRINSRLRRQMSLWSPVVAILLLASCICRSSLLAMWTVYGVLLLVVLLVTISRLQFPIITNRVHGALGRKYVFWRPFILYSCMLAAIGMPMFMIDKFYRYGIIVLDISALVIVSFGNLQIPAALVRAVLATLGLYQEDYDGHGDTKNLPQSLKIFYGMVLGQGLLYIIAAVLEIFRFIPRIHLVRRGGFTGQWGAESVDLYYAYAYDKYMEGGLFAPKRISLSNFAMDSLNSDLSKNQLYGVRMMHTLLQSDLTRARLLEKLTSSTQTMARLISMLDWSSRHHRATIRLYAAKVTAELAKNLRVETVPGTLQLASTLLDADGKPKRGHPLLDADDDHFVDILDRQDKKHDIAGDQETIEDTDNLLETPTRSMSVNDQRYIPRIWKSILEYWSIPKEQTLTDDDLLPALGMSIIYGLAGCDQNNCVEIDKVTDLIPKIIEFTSYRSAMVNSEAQQKVLLKSSLKVLQRLTSIEGEIGITLRYKISKHPFLLRNLAEILGDSSSSNQELRRIVAGILRNLAIDRDTRQEIGRMQILITTLMKAFLDFKGLFSSDVDCLLPKVAGQALVMLSSENSHNCFVMLKEPDFIHKLKNMILIHDDKYTYVAASLLRNMCLHAQHELTESDLKELSHILREVLERTMDAEGAELEILIGLSSQICKLIPEEFSQELEHGQIKRRFIKRLVDTLNANMNPSSQCPGIRRVVLEQSLYMMEYNSRCANCFNEYQMMDALSFVELTPSRAENYMVFLGDAGFMECNTPLSALVDRAKELMGRQWLQGISSAN</sequence>
<keyword evidence="1" id="KW-0472">Membrane</keyword>
<protein>
    <recommendedName>
        <fullName evidence="4">BLE2 protein</fullName>
    </recommendedName>
</protein>
<evidence type="ECO:0000313" key="2">
    <source>
        <dbReference type="EnsemblPlants" id="OGLUM07G24740.1"/>
    </source>
</evidence>
<keyword evidence="3" id="KW-1185">Reference proteome</keyword>
<keyword evidence="1" id="KW-1133">Transmembrane helix</keyword>
<evidence type="ECO:0000256" key="1">
    <source>
        <dbReference type="SAM" id="Phobius"/>
    </source>
</evidence>
<reference evidence="2" key="2">
    <citation type="submission" date="2018-05" db="EMBL/GenBank/DDBJ databases">
        <title>OgluRS3 (Oryza glumaepatula Reference Sequence Version 3).</title>
        <authorList>
            <person name="Zhang J."/>
            <person name="Kudrna D."/>
            <person name="Lee S."/>
            <person name="Talag J."/>
            <person name="Welchert J."/>
            <person name="Wing R.A."/>
        </authorList>
    </citation>
    <scope>NUCLEOTIDE SEQUENCE [LARGE SCALE GENOMIC DNA]</scope>
</reference>
<feature type="transmembrane region" description="Helical" evidence="1">
    <location>
        <begin position="111"/>
        <end position="128"/>
    </location>
</feature>
<feature type="transmembrane region" description="Helical" evidence="1">
    <location>
        <begin position="140"/>
        <end position="159"/>
    </location>
</feature>
<organism evidence="2">
    <name type="scientific">Oryza glumipatula</name>
    <dbReference type="NCBI Taxonomy" id="40148"/>
    <lineage>
        <taxon>Eukaryota</taxon>
        <taxon>Viridiplantae</taxon>
        <taxon>Streptophyta</taxon>
        <taxon>Embryophyta</taxon>
        <taxon>Tracheophyta</taxon>
        <taxon>Spermatophyta</taxon>
        <taxon>Magnoliopsida</taxon>
        <taxon>Liliopsida</taxon>
        <taxon>Poales</taxon>
        <taxon>Poaceae</taxon>
        <taxon>BOP clade</taxon>
        <taxon>Oryzoideae</taxon>
        <taxon>Oryzeae</taxon>
        <taxon>Oryzinae</taxon>
        <taxon>Oryza</taxon>
    </lineage>
</organism>
<feature type="transmembrane region" description="Helical" evidence="1">
    <location>
        <begin position="47"/>
        <end position="66"/>
    </location>
</feature>
<dbReference type="eggNOG" id="ENOG502QRQI">
    <property type="taxonomic scope" value="Eukaryota"/>
</dbReference>
<dbReference type="AlphaFoldDB" id="A0A0E0ANM8"/>
<keyword evidence="1" id="KW-0812">Transmembrane</keyword>
<feature type="transmembrane region" description="Helical" evidence="1">
    <location>
        <begin position="204"/>
        <end position="221"/>
    </location>
</feature>
<dbReference type="Gene3D" id="1.25.10.10">
    <property type="entry name" value="Leucine-rich Repeat Variant"/>
    <property type="match status" value="1"/>
</dbReference>
<reference evidence="2" key="1">
    <citation type="submission" date="2015-04" db="UniProtKB">
        <authorList>
            <consortium name="EnsemblPlants"/>
        </authorList>
    </citation>
    <scope>IDENTIFICATION</scope>
</reference>
<dbReference type="Proteomes" id="UP000026961">
    <property type="component" value="Chromosome 7"/>
</dbReference>
<evidence type="ECO:0000313" key="3">
    <source>
        <dbReference type="Proteomes" id="UP000026961"/>
    </source>
</evidence>
<evidence type="ECO:0008006" key="4">
    <source>
        <dbReference type="Google" id="ProtNLM"/>
    </source>
</evidence>
<dbReference type="EnsemblPlants" id="OGLUM07G24740.1">
    <property type="protein sequence ID" value="OGLUM07G24740.1"/>
    <property type="gene ID" value="OGLUM07G24740"/>
</dbReference>
<accession>A0A0E0ANM8</accession>
<name>A0A0E0ANM8_9ORYZ</name>
<dbReference type="PANTHER" id="PTHR33115">
    <property type="entry name" value="ARM REPEAT SUPERFAMILY PROTEIN"/>
    <property type="match status" value="1"/>
</dbReference>
<dbReference type="SUPFAM" id="SSF48371">
    <property type="entry name" value="ARM repeat"/>
    <property type="match status" value="1"/>
</dbReference>
<dbReference type="HOGENOM" id="CLU_006857_3_1_1"/>
<dbReference type="STRING" id="40148.A0A0E0ANM8"/>
<proteinExistence type="predicted"/>
<feature type="transmembrane region" description="Helical" evidence="1">
    <location>
        <begin position="165"/>
        <end position="183"/>
    </location>
</feature>
<feature type="transmembrane region" description="Helical" evidence="1">
    <location>
        <begin position="281"/>
        <end position="302"/>
    </location>
</feature>
<dbReference type="Gramene" id="OGLUM07G24740.1">
    <property type="protein sequence ID" value="OGLUM07G24740.1"/>
    <property type="gene ID" value="OGLUM07G24740"/>
</dbReference>
<dbReference type="PANTHER" id="PTHR33115:SF11">
    <property type="entry name" value="OS07G0654700 PROTEIN"/>
    <property type="match status" value="1"/>
</dbReference>
<dbReference type="InterPro" id="IPR011989">
    <property type="entry name" value="ARM-like"/>
</dbReference>